<dbReference type="NCBIfam" id="TIGR04056">
    <property type="entry name" value="OMP_RagA_SusC"/>
    <property type="match status" value="1"/>
</dbReference>
<dbReference type="EMBL" id="SWDX01000005">
    <property type="protein sequence ID" value="TKC60220.1"/>
    <property type="molecule type" value="Genomic_DNA"/>
</dbReference>
<keyword evidence="5 9" id="KW-0798">TonB box</keyword>
<dbReference type="NCBIfam" id="TIGR04057">
    <property type="entry name" value="SusC_RagA_signa"/>
    <property type="match status" value="1"/>
</dbReference>
<evidence type="ECO:0000256" key="6">
    <source>
        <dbReference type="ARBA" id="ARBA00023136"/>
    </source>
</evidence>
<keyword evidence="2 8" id="KW-0813">Transport</keyword>
<comment type="caution">
    <text evidence="12">The sequence shown here is derived from an EMBL/GenBank/DDBJ whole genome shotgun (WGS) entry which is preliminary data.</text>
</comment>
<feature type="domain" description="TonB-dependent receptor-like beta-barrel" evidence="10">
    <location>
        <begin position="617"/>
        <end position="995"/>
    </location>
</feature>
<evidence type="ECO:0000256" key="5">
    <source>
        <dbReference type="ARBA" id="ARBA00023077"/>
    </source>
</evidence>
<evidence type="ECO:0000256" key="8">
    <source>
        <dbReference type="PROSITE-ProRule" id="PRU01360"/>
    </source>
</evidence>
<dbReference type="PROSITE" id="PS52016">
    <property type="entry name" value="TONB_DEPENDENT_REC_3"/>
    <property type="match status" value="1"/>
</dbReference>
<dbReference type="GO" id="GO:0009279">
    <property type="term" value="C:cell outer membrane"/>
    <property type="evidence" value="ECO:0007669"/>
    <property type="project" value="UniProtKB-SubCell"/>
</dbReference>
<dbReference type="Proteomes" id="UP000309594">
    <property type="component" value="Unassembled WGS sequence"/>
</dbReference>
<feature type="domain" description="TonB-dependent receptor plug" evidence="11">
    <location>
        <begin position="224"/>
        <end position="344"/>
    </location>
</feature>
<dbReference type="AlphaFoldDB" id="A0A4U1GBE8"/>
<dbReference type="Gene3D" id="2.170.130.10">
    <property type="entry name" value="TonB-dependent receptor, plug domain"/>
    <property type="match status" value="1"/>
</dbReference>
<dbReference type="InterPro" id="IPR039426">
    <property type="entry name" value="TonB-dep_rcpt-like"/>
</dbReference>
<dbReference type="SUPFAM" id="SSF56935">
    <property type="entry name" value="Porins"/>
    <property type="match status" value="1"/>
</dbReference>
<dbReference type="Pfam" id="PF00593">
    <property type="entry name" value="TonB_dep_Rec_b-barrel"/>
    <property type="match status" value="1"/>
</dbReference>
<dbReference type="InterPro" id="IPR023996">
    <property type="entry name" value="TonB-dep_OMP_SusC/RagA"/>
</dbReference>
<evidence type="ECO:0000256" key="9">
    <source>
        <dbReference type="RuleBase" id="RU003357"/>
    </source>
</evidence>
<dbReference type="InterPro" id="IPR036942">
    <property type="entry name" value="Beta-barrel_TonB_sf"/>
</dbReference>
<comment type="similarity">
    <text evidence="8 9">Belongs to the TonB-dependent receptor family.</text>
</comment>
<keyword evidence="6 8" id="KW-0472">Membrane</keyword>
<gene>
    <name evidence="12" type="ORF">FBD94_15020</name>
</gene>
<evidence type="ECO:0000313" key="12">
    <source>
        <dbReference type="EMBL" id="TKC60220.1"/>
    </source>
</evidence>
<evidence type="ECO:0000256" key="7">
    <source>
        <dbReference type="ARBA" id="ARBA00023237"/>
    </source>
</evidence>
<accession>A0A4U1GBE8</accession>
<dbReference type="SUPFAM" id="SSF49464">
    <property type="entry name" value="Carboxypeptidase regulatory domain-like"/>
    <property type="match status" value="1"/>
</dbReference>
<evidence type="ECO:0000256" key="4">
    <source>
        <dbReference type="ARBA" id="ARBA00022692"/>
    </source>
</evidence>
<evidence type="ECO:0000256" key="2">
    <source>
        <dbReference type="ARBA" id="ARBA00022448"/>
    </source>
</evidence>
<dbReference type="InterPro" id="IPR012910">
    <property type="entry name" value="Plug_dom"/>
</dbReference>
<reference evidence="12 13" key="1">
    <citation type="submission" date="2019-04" db="EMBL/GenBank/DDBJ databases">
        <title>Pedobacter sp. RP-1-16 sp. nov., isolated from Arctic soil.</title>
        <authorList>
            <person name="Dahal R.H."/>
            <person name="Kim D.-U."/>
        </authorList>
    </citation>
    <scope>NUCLEOTIDE SEQUENCE [LARGE SCALE GENOMIC DNA]</scope>
    <source>
        <strain evidence="12 13">RP-1-16</strain>
    </source>
</reference>
<evidence type="ECO:0000313" key="13">
    <source>
        <dbReference type="Proteomes" id="UP000309594"/>
    </source>
</evidence>
<evidence type="ECO:0000259" key="10">
    <source>
        <dbReference type="Pfam" id="PF00593"/>
    </source>
</evidence>
<evidence type="ECO:0000256" key="3">
    <source>
        <dbReference type="ARBA" id="ARBA00022452"/>
    </source>
</evidence>
<sequence>MKSNAFNLGMPNFWLPPKLLLIMKMIIIMMTMFLLQVNAASFGQRVTLSEKNITLKKVFKEIRNQTGYDFLYDAEIMKSVHPIDVDLKNTRLADALMNCLYGQNLTFEIKDKSIIIKNKLPELILIQQFSVSGVILDESNNPISGASIKIKGNLSRGTVSNKEGRFLIIPASENDVLVISYIGYVSQEIKVKGAKSPLTIKLKVEENNMIDVVITGTGITRNKNSFTGATATFSGDQLKSIGNNNLIQSLRTLDPSFIQMENNFAGANPNILPNIEVRGKTSVPIATLKDQFGADPNQPLFILDGFETTLQNIVDLDINRIGSVTILKDAASTALYGARASNGVIVVETIKPKPGKLQFSYSNDFRVEMPILSVYNMMNAKEKLEFEVLSGRYISTPASVAAQIELDQLYNNHLKLVQEGVDTYWLNEPVRTGFSENNSIFAQGGDDSFRYGVGVNYKNQTGAMKGSGRDTWSGNINLTYRKNKLNINNNLFVRGYGANESPYGSFSNFVNANPYFKKDVTSAYLEQTHTARGTVLRVSNPLYNALLPNINSENNLEVQNNLQLNYDITSEFRLSGGVQLIKGGTDNVLFLAPEHSSFEETPLLRKGKYTKTERNNFSYQANALLTYGKVFAEKHSFTANARVEINNREFRSFQTIAEGFPEGATGNPRFAYTYEANGAPSASSSVFRTANATASVNYAYDQRFLFDASYRLDGSTAFGSNRQFSPYWSAGMGWNLHNEAVLKNRDWVNRLRVYGNIGVTGNQNYGSVTSTSTYDYNSNTNYNQFGQGITLSTYGNPDLAPQKTTQISGGIDFSFFKDRLTGYVNAYNKRTNPLVVAVDLASSTGLVAFPFNVGKMNTLGAEIKIGYSPIFRLEDRIVWTFNVTGSSYKSKYSGLGSTLAGLNTQNQQNQTVTTKLLQFNDGYSPDDIWAAKSLGIDPGTGREMFLRPDGQYTFDYNSAILSAVGNTNPVVEGVASTYFSYKGFNVGVNLRYQFGGDIFNTALYNKVENITYASVANNQDKRALYDRWRNPGDISYFKAISQTSITPQSSRFVQRNNTITGESISFGYMFDRQAWLKRVGLSTLTLTAIANDIFQISSVLRERGVDYPFAKTVSMSLRASF</sequence>
<dbReference type="InterPro" id="IPR023997">
    <property type="entry name" value="TonB-dep_OMP_SusC/RagA_CS"/>
</dbReference>
<protein>
    <submittedName>
        <fullName evidence="12">SusC/RagA family TonB-linked outer membrane protein</fullName>
    </submittedName>
</protein>
<organism evidence="12 13">
    <name type="scientific">Pedobacter hiemivivus</name>
    <dbReference type="NCBI Taxonomy" id="2530454"/>
    <lineage>
        <taxon>Bacteria</taxon>
        <taxon>Pseudomonadati</taxon>
        <taxon>Bacteroidota</taxon>
        <taxon>Sphingobacteriia</taxon>
        <taxon>Sphingobacteriales</taxon>
        <taxon>Sphingobacteriaceae</taxon>
        <taxon>Pedobacter</taxon>
    </lineage>
</organism>
<keyword evidence="4 8" id="KW-0812">Transmembrane</keyword>
<keyword evidence="3 8" id="KW-1134">Transmembrane beta strand</keyword>
<proteinExistence type="inferred from homology"/>
<keyword evidence="7 8" id="KW-0998">Cell outer membrane</keyword>
<evidence type="ECO:0000259" key="11">
    <source>
        <dbReference type="Pfam" id="PF07715"/>
    </source>
</evidence>
<dbReference type="InterPro" id="IPR037066">
    <property type="entry name" value="Plug_dom_sf"/>
</dbReference>
<dbReference type="InterPro" id="IPR008969">
    <property type="entry name" value="CarboxyPept-like_regulatory"/>
</dbReference>
<dbReference type="Gene3D" id="2.60.40.1120">
    <property type="entry name" value="Carboxypeptidase-like, regulatory domain"/>
    <property type="match status" value="1"/>
</dbReference>
<dbReference type="Pfam" id="PF13715">
    <property type="entry name" value="CarbopepD_reg_2"/>
    <property type="match status" value="1"/>
</dbReference>
<dbReference type="Pfam" id="PF07715">
    <property type="entry name" value="Plug"/>
    <property type="match status" value="1"/>
</dbReference>
<name>A0A4U1GBE8_9SPHI</name>
<evidence type="ECO:0000256" key="1">
    <source>
        <dbReference type="ARBA" id="ARBA00004571"/>
    </source>
</evidence>
<dbReference type="Gene3D" id="2.40.170.20">
    <property type="entry name" value="TonB-dependent receptor, beta-barrel domain"/>
    <property type="match status" value="1"/>
</dbReference>
<comment type="subcellular location">
    <subcellularLocation>
        <location evidence="1 8">Cell outer membrane</location>
        <topology evidence="1 8">Multi-pass membrane protein</topology>
    </subcellularLocation>
</comment>
<dbReference type="InterPro" id="IPR000531">
    <property type="entry name" value="Beta-barrel_TonB"/>
</dbReference>